<dbReference type="Proteomes" id="UP000480548">
    <property type="component" value="Unassembled WGS sequence"/>
</dbReference>
<accession>A0A7C8P4U3</accession>
<name>A0A7C8P4U3_ORBOL</name>
<proteinExistence type="predicted"/>
<organism evidence="2 3">
    <name type="scientific">Orbilia oligospora</name>
    <name type="common">Nematode-trapping fungus</name>
    <name type="synonym">Arthrobotrys oligospora</name>
    <dbReference type="NCBI Taxonomy" id="2813651"/>
    <lineage>
        <taxon>Eukaryota</taxon>
        <taxon>Fungi</taxon>
        <taxon>Dikarya</taxon>
        <taxon>Ascomycota</taxon>
        <taxon>Pezizomycotina</taxon>
        <taxon>Orbiliomycetes</taxon>
        <taxon>Orbiliales</taxon>
        <taxon>Orbiliaceae</taxon>
        <taxon>Orbilia</taxon>
    </lineage>
</organism>
<dbReference type="EMBL" id="WIQZ01000063">
    <property type="protein sequence ID" value="KAF3129336.1"/>
    <property type="molecule type" value="Genomic_DNA"/>
</dbReference>
<evidence type="ECO:0000313" key="3">
    <source>
        <dbReference type="Proteomes" id="UP000480548"/>
    </source>
</evidence>
<feature type="compositionally biased region" description="Polar residues" evidence="1">
    <location>
        <begin position="269"/>
        <end position="281"/>
    </location>
</feature>
<comment type="caution">
    <text evidence="2">The sequence shown here is derived from an EMBL/GenBank/DDBJ whole genome shotgun (WGS) entry which is preliminary data.</text>
</comment>
<sequence length="297" mass="34084">MTTQPNSEQSSYFAVAAEAIPALPRVCQSKTTKTKKAKQWNPIWKLVLEISLAVIWYGFCELYQEYETKSCLEDGKRRDTSECRELLKKYYSDTSNGFRITEWARNTSVFRSQLPWSITTMINIMAKFFSHPDYKRLTAMPGQACLVYHIASLLMDCHRFIEDQTLKDLETEESDTTDITAPSYRSLYLCSVDLNVEKKTREPEPQQQPEPEPAQQLPEAQERQEPAGPALVPGSLKQPSRITRSKSRKNPSQGRTEPGSRPRRHSDLSYGNTDQTLNSRSFQEDQTDASKKNKKNK</sequence>
<evidence type="ECO:0000256" key="1">
    <source>
        <dbReference type="SAM" id="MobiDB-lite"/>
    </source>
</evidence>
<protein>
    <submittedName>
        <fullName evidence="2">Uncharacterized protein</fullName>
    </submittedName>
</protein>
<reference evidence="2 3" key="1">
    <citation type="submission" date="2019-06" db="EMBL/GenBank/DDBJ databases">
        <authorList>
            <person name="Palmer J.M."/>
        </authorList>
    </citation>
    <scope>NUCLEOTIDE SEQUENCE [LARGE SCALE GENOMIC DNA]</scope>
    <source>
        <strain evidence="2 3">TWF703</strain>
    </source>
</reference>
<feature type="region of interest" description="Disordered" evidence="1">
    <location>
        <begin position="199"/>
        <end position="297"/>
    </location>
</feature>
<evidence type="ECO:0000313" key="2">
    <source>
        <dbReference type="EMBL" id="KAF3129336.1"/>
    </source>
</evidence>
<gene>
    <name evidence="2" type="ORF">TWF703_008959</name>
</gene>
<dbReference type="AlphaFoldDB" id="A0A7C8P4U3"/>